<dbReference type="Proteomes" id="UP000831025">
    <property type="component" value="Segment"/>
</dbReference>
<keyword evidence="2" id="KW-1185">Reference proteome</keyword>
<gene>
    <name evidence="1" type="ORF">CPT_Momento_048</name>
</gene>
<evidence type="ECO:0000313" key="2">
    <source>
        <dbReference type="Proteomes" id="UP000831025"/>
    </source>
</evidence>
<proteinExistence type="predicted"/>
<accession>A0AAE9GAR4</accession>
<name>A0AAE9GAR4_9CAUD</name>
<protein>
    <submittedName>
        <fullName evidence="1">Uncharacterized protein</fullName>
    </submittedName>
</protein>
<evidence type="ECO:0000313" key="1">
    <source>
        <dbReference type="EMBL" id="UNY41878.1"/>
    </source>
</evidence>
<dbReference type="EMBL" id="OM638611">
    <property type="protein sequence ID" value="UNY41878.1"/>
    <property type="molecule type" value="Genomic_DNA"/>
</dbReference>
<reference evidence="1" key="1">
    <citation type="submission" date="2022-02" db="EMBL/GenBank/DDBJ databases">
        <title>Burkholderia cenocepacia phage Momento.</title>
        <authorList>
            <person name="Le T."/>
            <person name="Hernandez I."/>
            <person name="Gill J."/>
            <person name="Liu M."/>
        </authorList>
    </citation>
    <scope>NUCLEOTIDE SEQUENCE</scope>
</reference>
<sequence>MARLQLCIQSDESMHWWRPGQRTPQATKAWLNGEK</sequence>
<organism evidence="1 2">
    <name type="scientific">Burkholderia phage Momento</name>
    <dbReference type="NCBI Taxonomy" id="2924902"/>
    <lineage>
        <taxon>Viruses</taxon>
        <taxon>Duplodnaviria</taxon>
        <taxon>Heunggongvirae</taxon>
        <taxon>Uroviricota</taxon>
        <taxon>Caudoviricetes</taxon>
        <taxon>Peduoviridae</taxon>
        <taxon>Kayeltresvirus</taxon>
        <taxon>Kayeltresvirus momento</taxon>
    </lineage>
</organism>